<evidence type="ECO:0000313" key="9">
    <source>
        <dbReference type="EMBL" id="XCJ17250.1"/>
    </source>
</evidence>
<proteinExistence type="predicted"/>
<dbReference type="SUPFAM" id="SSF118215">
    <property type="entry name" value="Proton glutamate symport protein"/>
    <property type="match status" value="1"/>
</dbReference>
<keyword evidence="3" id="KW-1003">Cell membrane</keyword>
<comment type="subcellular location">
    <subcellularLocation>
        <location evidence="1">Cell membrane</location>
        <topology evidence="1">Multi-pass membrane protein</topology>
    </subcellularLocation>
</comment>
<accession>A0AAU8IGP5</accession>
<dbReference type="EMBL" id="CP159510">
    <property type="protein sequence ID" value="XCJ17250.1"/>
    <property type="molecule type" value="Genomic_DNA"/>
</dbReference>
<dbReference type="PRINTS" id="PR00173">
    <property type="entry name" value="EDTRNSPORT"/>
</dbReference>
<evidence type="ECO:0000256" key="3">
    <source>
        <dbReference type="ARBA" id="ARBA00022475"/>
    </source>
</evidence>
<dbReference type="RefSeq" id="WP_129930394.1">
    <property type="nucleotide sequence ID" value="NZ_CP159510.1"/>
</dbReference>
<feature type="transmembrane region" description="Helical" evidence="8">
    <location>
        <begin position="147"/>
        <end position="164"/>
    </location>
</feature>
<keyword evidence="6 8" id="KW-1133">Transmembrane helix</keyword>
<dbReference type="FunFam" id="1.10.3860.10:FF:000001">
    <property type="entry name" value="C4-dicarboxylate transport protein"/>
    <property type="match status" value="1"/>
</dbReference>
<keyword evidence="4 8" id="KW-0812">Transmembrane</keyword>
<dbReference type="InterPro" id="IPR018107">
    <property type="entry name" value="Na-dicarboxylate_symporter_CS"/>
</dbReference>
<evidence type="ECO:0000256" key="4">
    <source>
        <dbReference type="ARBA" id="ARBA00022692"/>
    </source>
</evidence>
<dbReference type="InterPro" id="IPR036458">
    <property type="entry name" value="Na:dicarbo_symporter_sf"/>
</dbReference>
<evidence type="ECO:0000256" key="7">
    <source>
        <dbReference type="ARBA" id="ARBA00023136"/>
    </source>
</evidence>
<feature type="transmembrane region" description="Helical" evidence="8">
    <location>
        <begin position="355"/>
        <end position="372"/>
    </location>
</feature>
<feature type="transmembrane region" description="Helical" evidence="8">
    <location>
        <begin position="185"/>
        <end position="205"/>
    </location>
</feature>
<evidence type="ECO:0000256" key="1">
    <source>
        <dbReference type="ARBA" id="ARBA00004651"/>
    </source>
</evidence>
<dbReference type="InterPro" id="IPR001991">
    <property type="entry name" value="Na-dicarboxylate_symporter"/>
</dbReference>
<reference evidence="9" key="1">
    <citation type="submission" date="2024-06" db="EMBL/GenBank/DDBJ databases">
        <authorList>
            <person name="Fan A."/>
            <person name="Zhang F.Y."/>
            <person name="Zhang L."/>
        </authorList>
    </citation>
    <scope>NUCLEOTIDE SEQUENCE</scope>
    <source>
        <strain evidence="9">Y61</strain>
    </source>
</reference>
<gene>
    <name evidence="9" type="ORF">ABNN70_01555</name>
</gene>
<keyword evidence="5" id="KW-0769">Symport</keyword>
<organism evidence="9">
    <name type="scientific">Sporolactobacillus sp. Y61</name>
    <dbReference type="NCBI Taxonomy" id="3160863"/>
    <lineage>
        <taxon>Bacteria</taxon>
        <taxon>Bacillati</taxon>
        <taxon>Bacillota</taxon>
        <taxon>Bacilli</taxon>
        <taxon>Bacillales</taxon>
        <taxon>Sporolactobacillaceae</taxon>
        <taxon>Sporolactobacillus</taxon>
    </lineage>
</organism>
<dbReference type="GO" id="GO:0005886">
    <property type="term" value="C:plasma membrane"/>
    <property type="evidence" value="ECO:0007669"/>
    <property type="project" value="UniProtKB-SubCell"/>
</dbReference>
<dbReference type="PANTHER" id="PTHR42865:SF1">
    <property type="entry name" value="AEROBIC C4-DICARBOXYLATE TRANSPORT PROTEIN"/>
    <property type="match status" value="1"/>
</dbReference>
<dbReference type="Pfam" id="PF00375">
    <property type="entry name" value="SDF"/>
    <property type="match status" value="1"/>
</dbReference>
<feature type="transmembrane region" description="Helical" evidence="8">
    <location>
        <begin position="225"/>
        <end position="247"/>
    </location>
</feature>
<evidence type="ECO:0000256" key="5">
    <source>
        <dbReference type="ARBA" id="ARBA00022847"/>
    </source>
</evidence>
<dbReference type="GO" id="GO:0015141">
    <property type="term" value="F:succinate transmembrane transporter activity"/>
    <property type="evidence" value="ECO:0007669"/>
    <property type="project" value="TreeGrafter"/>
</dbReference>
<sequence length="435" mass="46784">MRLLKNLTFQVAVAIVAGILTGAFFPDVGSHLEVLGTTFIKAVKMVIAPIIFLTIVVGISRMGDMKKVGKVGGKALIYFEVVTTIALIIGLIVSHILKPGSGLDPDKMPRGDISKFTSSGGSEMNWGEFFLNIVPGNVIDAFARGDILQVLFFSVLFGFGLSALGKHGRPLVDFFDQVSHVFFKIIGYIMYAAPLGAFGAMAYTISNFGLQTIGPLIKLMLSVYATMALFIFVVLFLICRVAGFNLFTYLRYIKDELLLVFGTSSSEAALPRMMDKMERLGCEKSVVGLVIPTGYSFNLDGTSIYLTMSVIFLAQVFQVPLDLGQQIAIILILMLTSKGAAAVTGGGFIVLASTLTAMDLIPLAGLGLLLGVDRFMSEARAITNLIGNGIATIVVSKSEKAFDKEKEKRALALMRGRGTTNTLDQAVSVENTHLS</sequence>
<dbReference type="PANTHER" id="PTHR42865">
    <property type="entry name" value="PROTON/GLUTAMATE-ASPARTATE SYMPORTER"/>
    <property type="match status" value="1"/>
</dbReference>
<dbReference type="GO" id="GO:0015366">
    <property type="term" value="F:malate:proton symporter activity"/>
    <property type="evidence" value="ECO:0007669"/>
    <property type="project" value="TreeGrafter"/>
</dbReference>
<feature type="transmembrane region" description="Helical" evidence="8">
    <location>
        <begin position="7"/>
        <end position="25"/>
    </location>
</feature>
<name>A0AAU8IGP5_9BACL</name>
<feature type="transmembrane region" description="Helical" evidence="8">
    <location>
        <begin position="75"/>
        <end position="97"/>
    </location>
</feature>
<dbReference type="GO" id="GO:0015138">
    <property type="term" value="F:fumarate transmembrane transporter activity"/>
    <property type="evidence" value="ECO:0007669"/>
    <property type="project" value="TreeGrafter"/>
</dbReference>
<dbReference type="Gene3D" id="1.10.3860.10">
    <property type="entry name" value="Sodium:dicarboxylate symporter"/>
    <property type="match status" value="1"/>
</dbReference>
<dbReference type="AlphaFoldDB" id="A0AAU8IGP5"/>
<protein>
    <submittedName>
        <fullName evidence="9">Dicarboxylate/amino acid:cation symporter</fullName>
    </submittedName>
</protein>
<evidence type="ECO:0000256" key="8">
    <source>
        <dbReference type="SAM" id="Phobius"/>
    </source>
</evidence>
<evidence type="ECO:0000256" key="6">
    <source>
        <dbReference type="ARBA" id="ARBA00022989"/>
    </source>
</evidence>
<evidence type="ECO:0000256" key="2">
    <source>
        <dbReference type="ARBA" id="ARBA00022448"/>
    </source>
</evidence>
<dbReference type="PROSITE" id="PS00714">
    <property type="entry name" value="NA_DICARBOXYL_SYMP_2"/>
    <property type="match status" value="1"/>
</dbReference>
<feature type="transmembrane region" description="Helical" evidence="8">
    <location>
        <begin position="45"/>
        <end position="63"/>
    </location>
</feature>
<keyword evidence="2" id="KW-0813">Transport</keyword>
<dbReference type="GO" id="GO:0070778">
    <property type="term" value="P:L-aspartate transmembrane transport"/>
    <property type="evidence" value="ECO:0007669"/>
    <property type="project" value="TreeGrafter"/>
</dbReference>
<dbReference type="NCBIfam" id="NF002461">
    <property type="entry name" value="PRK01663.1"/>
    <property type="match status" value="1"/>
</dbReference>
<keyword evidence="7 8" id="KW-0472">Membrane</keyword>